<evidence type="ECO:0000256" key="1">
    <source>
        <dbReference type="SAM" id="Phobius"/>
    </source>
</evidence>
<dbReference type="Proteomes" id="UP001189429">
    <property type="component" value="Unassembled WGS sequence"/>
</dbReference>
<feature type="transmembrane region" description="Helical" evidence="1">
    <location>
        <begin position="33"/>
        <end position="53"/>
    </location>
</feature>
<evidence type="ECO:0000313" key="3">
    <source>
        <dbReference type="Proteomes" id="UP001189429"/>
    </source>
</evidence>
<evidence type="ECO:0000313" key="2">
    <source>
        <dbReference type="EMBL" id="CAK0818856.1"/>
    </source>
</evidence>
<accession>A0ABN9RIE1</accession>
<feature type="transmembrane region" description="Helical" evidence="1">
    <location>
        <begin position="154"/>
        <end position="171"/>
    </location>
</feature>
<sequence>MLAQEQVWLSGRRASRGPEAGGRAALTMASRRVLLVVALLVAGQPTLVVAGGGGHDNDSSGLPIGDVDEDKGGEHAAVIGEEIAKPISWVQDHGADWLLEKTLPMVAEEYRYVTMYFICVAWPLFDILVLSAAVQKAYQVGGWMVTKPLTAIRLIIVHVVPLFMIGSAAFLTPWPCCSRWQQIWQILLGMDTFLYVVTLQYASWDKELRRRLTDDGMGVSFVVLLSLIPVQTITRYAVEFQPSDFLLRFVLTISIVEAACLTAAASQ</sequence>
<gene>
    <name evidence="2" type="ORF">PCOR1329_LOCUS20980</name>
</gene>
<name>A0ABN9RIE1_9DINO</name>
<comment type="caution">
    <text evidence="2">The sequence shown here is derived from an EMBL/GenBank/DDBJ whole genome shotgun (WGS) entry which is preliminary data.</text>
</comment>
<proteinExistence type="predicted"/>
<feature type="transmembrane region" description="Helical" evidence="1">
    <location>
        <begin position="216"/>
        <end position="233"/>
    </location>
</feature>
<feature type="transmembrane region" description="Helical" evidence="1">
    <location>
        <begin position="183"/>
        <end position="204"/>
    </location>
</feature>
<keyword evidence="1" id="KW-0812">Transmembrane</keyword>
<keyword evidence="1" id="KW-1133">Transmembrane helix</keyword>
<organism evidence="2 3">
    <name type="scientific">Prorocentrum cordatum</name>
    <dbReference type="NCBI Taxonomy" id="2364126"/>
    <lineage>
        <taxon>Eukaryota</taxon>
        <taxon>Sar</taxon>
        <taxon>Alveolata</taxon>
        <taxon>Dinophyceae</taxon>
        <taxon>Prorocentrales</taxon>
        <taxon>Prorocentraceae</taxon>
        <taxon>Prorocentrum</taxon>
    </lineage>
</organism>
<keyword evidence="3" id="KW-1185">Reference proteome</keyword>
<keyword evidence="1" id="KW-0472">Membrane</keyword>
<reference evidence="2" key="1">
    <citation type="submission" date="2023-10" db="EMBL/GenBank/DDBJ databases">
        <authorList>
            <person name="Chen Y."/>
            <person name="Shah S."/>
            <person name="Dougan E. K."/>
            <person name="Thang M."/>
            <person name="Chan C."/>
        </authorList>
    </citation>
    <scope>NUCLEOTIDE SEQUENCE [LARGE SCALE GENOMIC DNA]</scope>
</reference>
<feature type="transmembrane region" description="Helical" evidence="1">
    <location>
        <begin position="113"/>
        <end position="134"/>
    </location>
</feature>
<dbReference type="EMBL" id="CAUYUJ010006845">
    <property type="protein sequence ID" value="CAK0818856.1"/>
    <property type="molecule type" value="Genomic_DNA"/>
</dbReference>
<protein>
    <submittedName>
        <fullName evidence="2">Uncharacterized protein</fullName>
    </submittedName>
</protein>